<evidence type="ECO:0000259" key="7">
    <source>
        <dbReference type="Pfam" id="PF00593"/>
    </source>
</evidence>
<keyword evidence="5" id="KW-0798">TonB box</keyword>
<keyword evidence="10" id="KW-1185">Reference proteome</keyword>
<dbReference type="RefSeq" id="WP_130185275.1">
    <property type="nucleotide sequence ID" value="NZ_CP035913.1"/>
</dbReference>
<keyword evidence="9" id="KW-0675">Receptor</keyword>
<dbReference type="Gene3D" id="2.40.170.20">
    <property type="entry name" value="TonB-dependent receptor, beta-barrel domain"/>
    <property type="match status" value="1"/>
</dbReference>
<dbReference type="PANTHER" id="PTHR40980:SF3">
    <property type="entry name" value="TONB-DEPENDENT RECEPTOR-LIKE BETA-BARREL DOMAIN-CONTAINING PROTEIN"/>
    <property type="match status" value="1"/>
</dbReference>
<feature type="chain" id="PRO_5020339000" evidence="6">
    <location>
        <begin position="41"/>
        <end position="902"/>
    </location>
</feature>
<dbReference type="InterPro" id="IPR037066">
    <property type="entry name" value="Plug_dom_sf"/>
</dbReference>
<gene>
    <name evidence="9" type="ORF">EWM63_03350</name>
</gene>
<feature type="signal peptide" evidence="6">
    <location>
        <begin position="1"/>
        <end position="40"/>
    </location>
</feature>
<keyword evidence="4" id="KW-0998">Cell outer membrane</keyword>
<evidence type="ECO:0000256" key="2">
    <source>
        <dbReference type="ARBA" id="ARBA00009810"/>
    </source>
</evidence>
<dbReference type="InterPro" id="IPR036942">
    <property type="entry name" value="Beta-barrel_TonB_sf"/>
</dbReference>
<evidence type="ECO:0000256" key="3">
    <source>
        <dbReference type="ARBA" id="ARBA00023136"/>
    </source>
</evidence>
<dbReference type="SUPFAM" id="SSF56935">
    <property type="entry name" value="Porins"/>
    <property type="match status" value="1"/>
</dbReference>
<reference evidence="9 10" key="1">
    <citation type="submission" date="2019-02" db="EMBL/GenBank/DDBJ databases">
        <title>Draft Genome Sequences of Six Type Strains of the Genus Massilia.</title>
        <authorList>
            <person name="Miess H."/>
            <person name="Frediansyhah A."/>
            <person name="Gross H."/>
        </authorList>
    </citation>
    <scope>NUCLEOTIDE SEQUENCE [LARGE SCALE GENOMIC DNA]</scope>
    <source>
        <strain evidence="9 10">DSM 17473</strain>
    </source>
</reference>
<dbReference type="Proteomes" id="UP000290637">
    <property type="component" value="Chromosome"/>
</dbReference>
<dbReference type="GO" id="GO:0009279">
    <property type="term" value="C:cell outer membrane"/>
    <property type="evidence" value="ECO:0007669"/>
    <property type="project" value="UniProtKB-SubCell"/>
</dbReference>
<dbReference type="NCBIfam" id="TIGR01782">
    <property type="entry name" value="TonB-Xanth-Caul"/>
    <property type="match status" value="1"/>
</dbReference>
<evidence type="ECO:0000259" key="8">
    <source>
        <dbReference type="Pfam" id="PF07715"/>
    </source>
</evidence>
<dbReference type="InterPro" id="IPR010104">
    <property type="entry name" value="TonB_rcpt_bac"/>
</dbReference>
<dbReference type="EMBL" id="CP035913">
    <property type="protein sequence ID" value="QBE62138.1"/>
    <property type="molecule type" value="Genomic_DNA"/>
</dbReference>
<proteinExistence type="inferred from homology"/>
<dbReference type="Pfam" id="PF07715">
    <property type="entry name" value="Plug"/>
    <property type="match status" value="1"/>
</dbReference>
<feature type="domain" description="TonB-dependent receptor plug" evidence="8">
    <location>
        <begin position="80"/>
        <end position="180"/>
    </location>
</feature>
<sequence>MNHPYPGRASDVRRNPFALKIVVAALAGAGLLAGAPVARAQDAQVAAEKEQEEGLKAQPVNAVIVTGVRRAAQSAQTIKRNSDEVVDSIVAEEAGKFPDKNVAEILGRVTGVQIRREFGEANSVIVRGLPGLATLLNGREVFTSSGRNLYLADIPTTMLQRIDVYKTQGAEMVEGGTAGVIDVRTSRPFDFKGFTANLNGRIEHRDKSNTNDPQVSGMLSNRWKGAFGEVGVLAGLSYQKGNYHDEVTWNSPPEHPVAGNRTVTGPFDLGHVNYQGERMRYAANWAVQWRPVREVELFAEGWSTRIDHDAQRQFFTGHVGWNAQPWTPSGDVEWGQGRYTNPTYTLFPGTNQIDSVTATKPDGNYHFFAASGSQAPRDDSEGHQGAIGARWDITPKLRLTGELARTISRWKQEMPIMELLADPQTITARTYVNGGAWFDYPGTDMMSPDSYRLGAFTDNWSGSRGQSTDWRADATYDNGEDSFFREFSSGVRVASRKASYQHESANFVGAHANLPAVAALPGGAICPSMPLSENYGMNQWLTVCDDYMHANIDQIRKMYLRDGRTEPWPYSLYRNTEDTTAFYAKTKFGFAVGGIPVEGTAGVRYVKTELDVNGFSNVQNNPVPAHRNTSDNDILPNLTMKALLTKDLIGRFNAGKAIQRPNFGDFNPGESLGTAPNSQGIYEGNGGNPDLKPVIGKNYDLALEWYFAPTGSLTTTVFRHDFENYIVRRLGMETIGGREYRMDRPRNVNEGQLKGVEIGYRQFYDFLPGWLGGFGLEANYTYMEGYLLEDGKRNPFVGMSKNAYNIVGLYERGPWSARLAYNYRSQFVDAYNYRGLGFNLVVEPIKTADASLSYRFNENMGITLDVENITDRTYNDYHGIASNPRDVRRYDRVVGLSLRWRM</sequence>
<dbReference type="Pfam" id="PF00593">
    <property type="entry name" value="TonB_dep_Rec_b-barrel"/>
    <property type="match status" value="1"/>
</dbReference>
<feature type="domain" description="TonB-dependent receptor-like beta-barrel" evidence="7">
    <location>
        <begin position="430"/>
        <end position="869"/>
    </location>
</feature>
<organism evidence="9 10">
    <name type="scientific">Pseudoduganella lutea</name>
    <dbReference type="NCBI Taxonomy" id="321985"/>
    <lineage>
        <taxon>Bacteria</taxon>
        <taxon>Pseudomonadati</taxon>
        <taxon>Pseudomonadota</taxon>
        <taxon>Betaproteobacteria</taxon>
        <taxon>Burkholderiales</taxon>
        <taxon>Oxalobacteraceae</taxon>
        <taxon>Telluria group</taxon>
        <taxon>Pseudoduganella</taxon>
    </lineage>
</organism>
<dbReference type="KEGG" id="plue:EWM63_03350"/>
<comment type="subcellular location">
    <subcellularLocation>
        <location evidence="1 5">Cell outer membrane</location>
    </subcellularLocation>
</comment>
<dbReference type="OrthoDB" id="5476657at2"/>
<keyword evidence="3 5" id="KW-0472">Membrane</keyword>
<comment type="similarity">
    <text evidence="2 5">Belongs to the TonB-dependent receptor family.</text>
</comment>
<evidence type="ECO:0000256" key="4">
    <source>
        <dbReference type="ARBA" id="ARBA00023237"/>
    </source>
</evidence>
<dbReference type="InterPro" id="IPR012910">
    <property type="entry name" value="Plug_dom"/>
</dbReference>
<evidence type="ECO:0000313" key="9">
    <source>
        <dbReference type="EMBL" id="QBE62138.1"/>
    </source>
</evidence>
<keyword evidence="6" id="KW-0732">Signal</keyword>
<dbReference type="PANTHER" id="PTHR40980">
    <property type="entry name" value="PLUG DOMAIN-CONTAINING PROTEIN"/>
    <property type="match status" value="1"/>
</dbReference>
<evidence type="ECO:0000313" key="10">
    <source>
        <dbReference type="Proteomes" id="UP000290637"/>
    </source>
</evidence>
<evidence type="ECO:0000256" key="5">
    <source>
        <dbReference type="RuleBase" id="RU003357"/>
    </source>
</evidence>
<dbReference type="AlphaFoldDB" id="A0A4P6KVH0"/>
<dbReference type="InterPro" id="IPR000531">
    <property type="entry name" value="Beta-barrel_TonB"/>
</dbReference>
<name>A0A4P6KVH0_9BURK</name>
<accession>A0A4P6KVH0</accession>
<evidence type="ECO:0000256" key="6">
    <source>
        <dbReference type="SAM" id="SignalP"/>
    </source>
</evidence>
<dbReference type="Gene3D" id="2.170.130.10">
    <property type="entry name" value="TonB-dependent receptor, plug domain"/>
    <property type="match status" value="1"/>
</dbReference>
<protein>
    <submittedName>
        <fullName evidence="9">TonB-dependent receptor</fullName>
    </submittedName>
</protein>
<evidence type="ECO:0000256" key="1">
    <source>
        <dbReference type="ARBA" id="ARBA00004442"/>
    </source>
</evidence>